<gene>
    <name evidence="2" type="ORF">FHT01_002756</name>
</gene>
<dbReference type="EMBL" id="JAASQP010000001">
    <property type="protein sequence ID" value="NIJ25214.1"/>
    <property type="molecule type" value="Genomic_DNA"/>
</dbReference>
<keyword evidence="3" id="KW-1185">Reference proteome</keyword>
<dbReference type="SUPFAM" id="SSF141371">
    <property type="entry name" value="PilZ domain-like"/>
    <property type="match status" value="2"/>
</dbReference>
<dbReference type="Proteomes" id="UP000788153">
    <property type="component" value="Unassembled WGS sequence"/>
</dbReference>
<evidence type="ECO:0000313" key="2">
    <source>
        <dbReference type="EMBL" id="NIJ25214.1"/>
    </source>
</evidence>
<proteinExistence type="predicted"/>
<evidence type="ECO:0000313" key="3">
    <source>
        <dbReference type="Proteomes" id="UP000788153"/>
    </source>
</evidence>
<feature type="domain" description="PilZ" evidence="1">
    <location>
        <begin position="123"/>
        <end position="204"/>
    </location>
</feature>
<dbReference type="RefSeq" id="WP_166745526.1">
    <property type="nucleotide sequence ID" value="NZ_BAAAEV010000001.1"/>
</dbReference>
<evidence type="ECO:0000259" key="1">
    <source>
        <dbReference type="Pfam" id="PF07238"/>
    </source>
</evidence>
<reference evidence="2 3" key="1">
    <citation type="submission" date="2020-03" db="EMBL/GenBank/DDBJ databases">
        <title>Genomic Encyclopedia of Type Strains, Phase IV (KMG-IV): sequencing the most valuable type-strain genomes for metagenomic binning, comparative biology and taxonomic classification.</title>
        <authorList>
            <person name="Goeker M."/>
        </authorList>
    </citation>
    <scope>NUCLEOTIDE SEQUENCE [LARGE SCALE GENOMIC DNA]</scope>
    <source>
        <strain evidence="2 3">DSM 22753</strain>
    </source>
</reference>
<sequence length="206" mass="22532">MELFRSRFTQTTVNARETIPAERRRAKRTSVFLQATVYPIDVFSEAWVHDVSMAGLKGETDVELAVGQTLHVTTDEKAYHTGVVKWTAGRLFGFSLPGAAAIFGQASDIIDHGDDEGHHPRPYRIDTDLTARLLGGRAPRPATVRNLSSGGMLIETSPGLLPGQHLVVRIGNSPAIYGRVQWRSANLVGLRSDTPISVPTLRHVVD</sequence>
<dbReference type="Pfam" id="PF07238">
    <property type="entry name" value="PilZ"/>
    <property type="match status" value="1"/>
</dbReference>
<protein>
    <recommendedName>
        <fullName evidence="1">PilZ domain-containing protein</fullName>
    </recommendedName>
</protein>
<accession>A0ABX0U3Q2</accession>
<organism evidence="2 3">
    <name type="scientific">Sphingomonas japonica</name>
    <dbReference type="NCBI Taxonomy" id="511662"/>
    <lineage>
        <taxon>Bacteria</taxon>
        <taxon>Pseudomonadati</taxon>
        <taxon>Pseudomonadota</taxon>
        <taxon>Alphaproteobacteria</taxon>
        <taxon>Sphingomonadales</taxon>
        <taxon>Sphingomonadaceae</taxon>
        <taxon>Sphingomonas</taxon>
    </lineage>
</organism>
<dbReference type="InterPro" id="IPR009875">
    <property type="entry name" value="PilZ_domain"/>
</dbReference>
<comment type="caution">
    <text evidence="2">The sequence shown here is derived from an EMBL/GenBank/DDBJ whole genome shotgun (WGS) entry which is preliminary data.</text>
</comment>
<name>A0ABX0U3Q2_9SPHN</name>